<evidence type="ECO:0000313" key="2">
    <source>
        <dbReference type="EMBL" id="ORE10112.1"/>
    </source>
</evidence>
<organism evidence="2">
    <name type="scientific">Rhizopus microsporus var. microsporus</name>
    <dbReference type="NCBI Taxonomy" id="86635"/>
    <lineage>
        <taxon>Eukaryota</taxon>
        <taxon>Fungi</taxon>
        <taxon>Fungi incertae sedis</taxon>
        <taxon>Mucoromycota</taxon>
        <taxon>Mucoromycotina</taxon>
        <taxon>Mucoromycetes</taxon>
        <taxon>Mucorales</taxon>
        <taxon>Mucorineae</taxon>
        <taxon>Rhizopodaceae</taxon>
        <taxon>Rhizopus</taxon>
    </lineage>
</organism>
<accession>A0A1X0RDP9</accession>
<keyword evidence="1" id="KW-0812">Transmembrane</keyword>
<evidence type="ECO:0000256" key="1">
    <source>
        <dbReference type="SAM" id="Phobius"/>
    </source>
</evidence>
<proteinExistence type="predicted"/>
<dbReference type="Proteomes" id="UP000242414">
    <property type="component" value="Unassembled WGS sequence"/>
</dbReference>
<keyword evidence="1" id="KW-1133">Transmembrane helix</keyword>
<dbReference type="EMBL" id="KV921869">
    <property type="protein sequence ID" value="ORE10112.1"/>
    <property type="molecule type" value="Genomic_DNA"/>
</dbReference>
<gene>
    <name evidence="2" type="ORF">BCV72DRAFT_39502</name>
</gene>
<reference evidence="2" key="1">
    <citation type="journal article" date="2016" name="Proc. Natl. Acad. Sci. U.S.A.">
        <title>Lipid metabolic changes in an early divergent fungus govern the establishment of a mutualistic symbiosis with endobacteria.</title>
        <authorList>
            <person name="Lastovetsky O.A."/>
            <person name="Gaspar M.L."/>
            <person name="Mondo S.J."/>
            <person name="LaButti K.M."/>
            <person name="Sandor L."/>
            <person name="Grigoriev I.V."/>
            <person name="Henry S.A."/>
            <person name="Pawlowska T.E."/>
        </authorList>
    </citation>
    <scope>NUCLEOTIDE SEQUENCE [LARGE SCALE GENOMIC DNA]</scope>
    <source>
        <strain evidence="2">ATCC 52814</strain>
    </source>
</reference>
<sequence>MKYYHNLGHGEIKVNYCSNHTLALDLLRISILAKDTLDFYKLSNSFGFQVSDFTVVFYLMSLEFYGIYTMTEIARIKLPKSINELAAFLSQKNFRSLLYVCQVFWSNCSIASDQKDVTERYRPTIENLYRLIDVSKNRYRECSLYFEA</sequence>
<protein>
    <submittedName>
        <fullName evidence="2">Uncharacterized protein</fullName>
    </submittedName>
</protein>
<feature type="transmembrane region" description="Helical" evidence="1">
    <location>
        <begin position="46"/>
        <end position="68"/>
    </location>
</feature>
<dbReference type="AlphaFoldDB" id="A0A1X0RDP9"/>
<keyword evidence="1" id="KW-0472">Membrane</keyword>
<dbReference type="VEuPathDB" id="FungiDB:BCV72DRAFT_39502"/>
<name>A0A1X0RDP9_RHIZD</name>